<dbReference type="PROSITE" id="PS00889">
    <property type="entry name" value="CNMP_BINDING_2"/>
    <property type="match status" value="1"/>
</dbReference>
<dbReference type="InterPro" id="IPR036047">
    <property type="entry name" value="F-box-like_dom_sf"/>
</dbReference>
<dbReference type="GeneID" id="27901949"/>
<dbReference type="PROSITE" id="PS50042">
    <property type="entry name" value="CNMP_BINDING_3"/>
    <property type="match status" value="2"/>
</dbReference>
<evidence type="ECO:0000256" key="8">
    <source>
        <dbReference type="ARBA" id="ARBA00023303"/>
    </source>
</evidence>
<feature type="region of interest" description="Disordered" evidence="9">
    <location>
        <begin position="524"/>
        <end position="583"/>
    </location>
</feature>
<dbReference type="InterPro" id="IPR000595">
    <property type="entry name" value="cNMP-bd_dom"/>
</dbReference>
<dbReference type="Pfam" id="PF00027">
    <property type="entry name" value="cNMP_binding"/>
    <property type="match status" value="2"/>
</dbReference>
<evidence type="ECO:0000256" key="5">
    <source>
        <dbReference type="ARBA" id="ARBA00023065"/>
    </source>
</evidence>
<feature type="region of interest" description="Disordered" evidence="9">
    <location>
        <begin position="194"/>
        <end position="252"/>
    </location>
</feature>
<dbReference type="Proteomes" id="UP000016931">
    <property type="component" value="Unassembled WGS sequence"/>
</dbReference>
<evidence type="ECO:0000313" key="12">
    <source>
        <dbReference type="EMBL" id="EMF14597.1"/>
    </source>
</evidence>
<sequence length="992" mass="109183">MRRHPLRGSSALRTAAPPDALSLIQSYDSALNPSRPVKSSALGVSVDTGLPLELLDRLKAFPLFQSAPESFLLSIGRSLRPNIFQPAQEIIREGEDAKAMYWLVRGSVRVTSRDGESTYAELKPGAFFGEIGILMDMPRTASIVASIRSLVVRLNKEDLQKELPSYPEVERAIRDEALERLAILERKKKERCLPVHTGEEGSMRPPAAPRKRSRDWMAGDVEMGEAGSLENGEVTSNKKRKSPSPSIAEVSASSALGTSPLTVRQLLKELPLFSGLPSDILHFLGVNAQPVSYPPFTEIVKQETSGREVYFIVKGDVEVLTSPVEVQKSEKHLSTNGYINGNAHSADQQVRARLGAGQYFGEVTSLSLAPRRTATVRSVNYVECLLITGEVLDELWQRCSSELRQQVEAEARRRLRASAKRDDDVVMSDAVGANVGMTGASSALDVELGAHDWRKDLPTVKFDQPLPLVGNEHTSPGLPPNMGPVDPDPLFNENLDNMRAKSRRSSLAPPLPAADGQITALQEYRTPSPPLVRITNSSPLKPIPMHRLSPVASPSPGSPSSPRRLSPTTTRRPSLVRKPSNIGKGRLPDQILTHIYGHLDLLSVMRCRQVSMHWAHLIQNSPDVLHELNLAMYNRYVTDEVLRDIIVPLIGSRVRKVDLSNCYHVTDEGFKALVDACAPVVKIWKMKSVWDVTAGAVLGLVDKAKGLEEIDLSNCRKVGDTLLARVVGWVVPEQKQGPQHLPPPPHPLNGRKGPIRRHGNVKQLQEPTHPQPPPGTIIGAPNLKRLTLSYCKHVQDRSMAHIAAHAADRLESLDLTRCTSISDNGFHSWSIYDFRNLHRLILADCTYLSDQAIVGVVGGCRALRELDLSFCCALSDTATEVLALGLPALRRLDMAFCGSAVSDNSLRCIGLHLLELRYLSVRGCVRVTGQGVEAVVEGCRYLEKFDVSQCKNLRPWLEHGGIMRVNGPPMGRNVRFDTVADGSWRAVQRNSY</sequence>
<dbReference type="InterPro" id="IPR032675">
    <property type="entry name" value="LRR_dom_sf"/>
</dbReference>
<dbReference type="STRING" id="692275.M3B482"/>
<feature type="domain" description="F-box" evidence="11">
    <location>
        <begin position="581"/>
        <end position="628"/>
    </location>
</feature>
<dbReference type="SMART" id="SM00100">
    <property type="entry name" value="cNMP"/>
    <property type="match status" value="2"/>
</dbReference>
<feature type="compositionally biased region" description="Low complexity" evidence="9">
    <location>
        <begin position="548"/>
        <end position="573"/>
    </location>
</feature>
<dbReference type="SMART" id="SM00256">
    <property type="entry name" value="FBOX"/>
    <property type="match status" value="1"/>
</dbReference>
<dbReference type="EMBL" id="KB456262">
    <property type="protein sequence ID" value="EMF14597.1"/>
    <property type="molecule type" value="Genomic_DNA"/>
</dbReference>
<keyword evidence="3" id="KW-0812">Transmembrane</keyword>
<dbReference type="CDD" id="cd09917">
    <property type="entry name" value="F-box_SF"/>
    <property type="match status" value="1"/>
</dbReference>
<dbReference type="InterPro" id="IPR014710">
    <property type="entry name" value="RmlC-like_jellyroll"/>
</dbReference>
<organism evidence="12 13">
    <name type="scientific">Sphaerulina musiva (strain SO2202)</name>
    <name type="common">Poplar stem canker fungus</name>
    <name type="synonym">Septoria musiva</name>
    <dbReference type="NCBI Taxonomy" id="692275"/>
    <lineage>
        <taxon>Eukaryota</taxon>
        <taxon>Fungi</taxon>
        <taxon>Dikarya</taxon>
        <taxon>Ascomycota</taxon>
        <taxon>Pezizomycotina</taxon>
        <taxon>Dothideomycetes</taxon>
        <taxon>Dothideomycetidae</taxon>
        <taxon>Mycosphaerellales</taxon>
        <taxon>Mycosphaerellaceae</taxon>
        <taxon>Sphaerulina</taxon>
    </lineage>
</organism>
<dbReference type="eggNOG" id="KOG0500">
    <property type="taxonomic scope" value="Eukaryota"/>
</dbReference>
<dbReference type="OMA" id="RMKSVWD"/>
<proteinExistence type="predicted"/>
<dbReference type="InterPro" id="IPR050866">
    <property type="entry name" value="CNG_cation_channel"/>
</dbReference>
<dbReference type="SUPFAM" id="SSF81383">
    <property type="entry name" value="F-box domain"/>
    <property type="match status" value="1"/>
</dbReference>
<reference evidence="12 13" key="1">
    <citation type="journal article" date="2012" name="PLoS Pathog.">
        <title>Diverse lifestyles and strategies of plant pathogenesis encoded in the genomes of eighteen Dothideomycetes fungi.</title>
        <authorList>
            <person name="Ohm R.A."/>
            <person name="Feau N."/>
            <person name="Henrissat B."/>
            <person name="Schoch C.L."/>
            <person name="Horwitz B.A."/>
            <person name="Barry K.W."/>
            <person name="Condon B.J."/>
            <person name="Copeland A.C."/>
            <person name="Dhillon B."/>
            <person name="Glaser F."/>
            <person name="Hesse C.N."/>
            <person name="Kosti I."/>
            <person name="LaButti K."/>
            <person name="Lindquist E.A."/>
            <person name="Lucas S."/>
            <person name="Salamov A.A."/>
            <person name="Bradshaw R.E."/>
            <person name="Ciuffetti L."/>
            <person name="Hamelin R.C."/>
            <person name="Kema G.H.J."/>
            <person name="Lawrence C."/>
            <person name="Scott J.A."/>
            <person name="Spatafora J.W."/>
            <person name="Turgeon B.G."/>
            <person name="de Wit P.J.G.M."/>
            <person name="Zhong S."/>
            <person name="Goodwin S.B."/>
            <person name="Grigoriev I.V."/>
        </authorList>
    </citation>
    <scope>NUCLEOTIDE SEQUENCE [LARGE SCALE GENOMIC DNA]</scope>
    <source>
        <strain evidence="12 13">SO2202</strain>
    </source>
</reference>
<keyword evidence="13" id="KW-1185">Reference proteome</keyword>
<dbReference type="FunFam" id="2.60.120.10:FF:000057">
    <property type="entry name" value="Cyclic nucleotide-binding domain protein"/>
    <property type="match status" value="1"/>
</dbReference>
<evidence type="ECO:0000256" key="6">
    <source>
        <dbReference type="ARBA" id="ARBA00023136"/>
    </source>
</evidence>
<evidence type="ECO:0000256" key="1">
    <source>
        <dbReference type="ARBA" id="ARBA00004141"/>
    </source>
</evidence>
<dbReference type="CDD" id="cd00038">
    <property type="entry name" value="CAP_ED"/>
    <property type="match status" value="2"/>
</dbReference>
<feature type="domain" description="Cyclic nucleotide-binding" evidence="10">
    <location>
        <begin position="63"/>
        <end position="180"/>
    </location>
</feature>
<dbReference type="Gene3D" id="3.80.10.10">
    <property type="entry name" value="Ribonuclease Inhibitor"/>
    <property type="match status" value="3"/>
</dbReference>
<evidence type="ECO:0000256" key="7">
    <source>
        <dbReference type="ARBA" id="ARBA00023286"/>
    </source>
</evidence>
<dbReference type="GO" id="GO:0044877">
    <property type="term" value="F:protein-containing complex binding"/>
    <property type="evidence" value="ECO:0007669"/>
    <property type="project" value="TreeGrafter"/>
</dbReference>
<dbReference type="Pfam" id="PF12937">
    <property type="entry name" value="F-box-like"/>
    <property type="match status" value="1"/>
</dbReference>
<dbReference type="SUPFAM" id="SSF51206">
    <property type="entry name" value="cAMP-binding domain-like"/>
    <property type="match status" value="2"/>
</dbReference>
<evidence type="ECO:0000256" key="4">
    <source>
        <dbReference type="ARBA" id="ARBA00022989"/>
    </source>
</evidence>
<evidence type="ECO:0000313" key="13">
    <source>
        <dbReference type="Proteomes" id="UP000016931"/>
    </source>
</evidence>
<dbReference type="OrthoDB" id="421226at2759"/>
<keyword evidence="4" id="KW-1133">Transmembrane helix</keyword>
<dbReference type="RefSeq" id="XP_016762718.1">
    <property type="nucleotide sequence ID" value="XM_016904812.1"/>
</dbReference>
<evidence type="ECO:0000259" key="11">
    <source>
        <dbReference type="PROSITE" id="PS50181"/>
    </source>
</evidence>
<evidence type="ECO:0000259" key="10">
    <source>
        <dbReference type="PROSITE" id="PS50042"/>
    </source>
</evidence>
<dbReference type="SUPFAM" id="SSF52047">
    <property type="entry name" value="RNI-like"/>
    <property type="match status" value="1"/>
</dbReference>
<keyword evidence="8" id="KW-0407">Ion channel</keyword>
<dbReference type="GO" id="GO:0005221">
    <property type="term" value="F:intracellularly cyclic nucleotide-activated monoatomic cation channel activity"/>
    <property type="evidence" value="ECO:0007669"/>
    <property type="project" value="InterPro"/>
</dbReference>
<evidence type="ECO:0000256" key="2">
    <source>
        <dbReference type="ARBA" id="ARBA00022448"/>
    </source>
</evidence>
<evidence type="ECO:0000256" key="9">
    <source>
        <dbReference type="SAM" id="MobiDB-lite"/>
    </source>
</evidence>
<dbReference type="InterPro" id="IPR006553">
    <property type="entry name" value="Leu-rich_rpt_Cys-con_subtyp"/>
</dbReference>
<dbReference type="Gene3D" id="1.20.1280.50">
    <property type="match status" value="1"/>
</dbReference>
<dbReference type="GO" id="GO:0016020">
    <property type="term" value="C:membrane"/>
    <property type="evidence" value="ECO:0007669"/>
    <property type="project" value="UniProtKB-SubCell"/>
</dbReference>
<dbReference type="PANTHER" id="PTHR45638">
    <property type="entry name" value="CYCLIC NUCLEOTIDE-GATED CATION CHANNEL SUBUNIT A"/>
    <property type="match status" value="1"/>
</dbReference>
<dbReference type="eggNOG" id="KOG1947">
    <property type="taxonomic scope" value="Eukaryota"/>
</dbReference>
<dbReference type="Gene3D" id="2.60.120.10">
    <property type="entry name" value="Jelly Rolls"/>
    <property type="match status" value="2"/>
</dbReference>
<protein>
    <submittedName>
        <fullName evidence="12">RNI-like protein</fullName>
    </submittedName>
</protein>
<feature type="domain" description="Cyclic nucleotide-binding" evidence="10">
    <location>
        <begin position="272"/>
        <end position="413"/>
    </location>
</feature>
<dbReference type="PANTHER" id="PTHR45638:SF11">
    <property type="entry name" value="CYCLIC NUCLEOTIDE-GATED CATION CHANNEL SUBUNIT A"/>
    <property type="match status" value="1"/>
</dbReference>
<gene>
    <name evidence="12" type="ORF">SEPMUDRAFT_148262</name>
</gene>
<dbReference type="PROSITE" id="PS50181">
    <property type="entry name" value="FBOX"/>
    <property type="match status" value="1"/>
</dbReference>
<name>M3B482_SPHMS</name>
<keyword evidence="5" id="KW-0406">Ion transport</keyword>
<keyword evidence="7" id="KW-1071">Ligand-gated ion channel</keyword>
<accession>M3B482</accession>
<dbReference type="AlphaFoldDB" id="M3B482"/>
<evidence type="ECO:0000256" key="3">
    <source>
        <dbReference type="ARBA" id="ARBA00022692"/>
    </source>
</evidence>
<keyword evidence="6" id="KW-0472">Membrane</keyword>
<dbReference type="HOGENOM" id="CLU_006113_0_0_1"/>
<dbReference type="InterPro" id="IPR001810">
    <property type="entry name" value="F-box_dom"/>
</dbReference>
<dbReference type="InterPro" id="IPR018488">
    <property type="entry name" value="cNMP-bd_CS"/>
</dbReference>
<dbReference type="Pfam" id="PF16643">
    <property type="entry name" value="cNMPbd_u2"/>
    <property type="match status" value="1"/>
</dbReference>
<keyword evidence="2" id="KW-0813">Transport</keyword>
<dbReference type="InterPro" id="IPR018490">
    <property type="entry name" value="cNMP-bd_dom_sf"/>
</dbReference>
<dbReference type="SMART" id="SM00367">
    <property type="entry name" value="LRR_CC"/>
    <property type="match status" value="8"/>
</dbReference>
<comment type="subcellular location">
    <subcellularLocation>
        <location evidence="1">Membrane</location>
        <topology evidence="1">Multi-pass membrane protein</topology>
    </subcellularLocation>
</comment>
<feature type="region of interest" description="Disordered" evidence="9">
    <location>
        <begin position="734"/>
        <end position="756"/>
    </location>
</feature>